<evidence type="ECO:0000313" key="2">
    <source>
        <dbReference type="EMBL" id="VXA98813.1"/>
    </source>
</evidence>
<dbReference type="AlphaFoldDB" id="A0A653M229"/>
<name>A0A653M229_BACAB</name>
<sequence length="43" mass="4802">MAPQVGLEPTTDRLTADSSTTELLRNNETCFIISMPEKCVKNF</sequence>
<proteinExistence type="predicted"/>
<dbReference type="EMBL" id="CABWLH010000007">
    <property type="protein sequence ID" value="VXA98813.1"/>
    <property type="molecule type" value="Genomic_DNA"/>
</dbReference>
<evidence type="ECO:0000256" key="1">
    <source>
        <dbReference type="SAM" id="MobiDB-lite"/>
    </source>
</evidence>
<evidence type="ECO:0000313" key="3">
    <source>
        <dbReference type="Proteomes" id="UP000433089"/>
    </source>
</evidence>
<dbReference type="Proteomes" id="UP000433089">
    <property type="component" value="Unassembled WGS sequence"/>
</dbReference>
<reference evidence="2 3" key="1">
    <citation type="submission" date="2019-10" db="EMBL/GenBank/DDBJ databases">
        <authorList>
            <person name="Karimi E."/>
        </authorList>
    </citation>
    <scope>NUCLEOTIDE SEQUENCE [LARGE SCALE GENOMIC DNA]</scope>
    <source>
        <strain evidence="2">Bacillus sp. 348</strain>
    </source>
</reference>
<protein>
    <submittedName>
        <fullName evidence="2">Uncharacterized protein</fullName>
    </submittedName>
</protein>
<organism evidence="2 3">
    <name type="scientific">Bacillus altitudinis</name>
    <dbReference type="NCBI Taxonomy" id="293387"/>
    <lineage>
        <taxon>Bacteria</taxon>
        <taxon>Bacillati</taxon>
        <taxon>Bacillota</taxon>
        <taxon>Bacilli</taxon>
        <taxon>Bacillales</taxon>
        <taxon>Bacillaceae</taxon>
        <taxon>Bacillus</taxon>
    </lineage>
</organism>
<gene>
    <name evidence="2" type="ORF">BACI348_20050</name>
</gene>
<feature type="region of interest" description="Disordered" evidence="1">
    <location>
        <begin position="1"/>
        <end position="20"/>
    </location>
</feature>
<accession>A0A653M229</accession>